<dbReference type="SUPFAM" id="SSF49899">
    <property type="entry name" value="Concanavalin A-like lectins/glucanases"/>
    <property type="match status" value="1"/>
</dbReference>
<proteinExistence type="predicted"/>
<comment type="caution">
    <text evidence="2">The sequence shown here is derived from an EMBL/GenBank/DDBJ whole genome shotgun (WGS) entry which is preliminary data.</text>
</comment>
<feature type="transmembrane region" description="Helical" evidence="1">
    <location>
        <begin position="36"/>
        <end position="57"/>
    </location>
</feature>
<organism evidence="2">
    <name type="scientific">marine sediment metagenome</name>
    <dbReference type="NCBI Taxonomy" id="412755"/>
    <lineage>
        <taxon>unclassified sequences</taxon>
        <taxon>metagenomes</taxon>
        <taxon>ecological metagenomes</taxon>
    </lineage>
</organism>
<sequence>TQLPSGLWVLNFDGDDYIEVPAAATQLNFTTSAFTILYWLNMANLASAPIVFIRGLFGTDGYYTEVRAGGEIRFSTHQAAGANQISSSGAGEIVTGSWCCVTVTRSGADAKIYKNGNDLGIVSATHIDPATSSRSAKIGIYDDLASNPFDDGTIGEVSIYNRALSFGEIRHLYQQTKWRYQ</sequence>
<dbReference type="AlphaFoldDB" id="A0A0F8YK05"/>
<name>A0A0F8YK05_9ZZZZ</name>
<accession>A0A0F8YK05</accession>
<dbReference type="EMBL" id="LAZR01056507">
    <property type="protein sequence ID" value="KKK74040.1"/>
    <property type="molecule type" value="Genomic_DNA"/>
</dbReference>
<dbReference type="Gene3D" id="2.60.120.200">
    <property type="match status" value="1"/>
</dbReference>
<evidence type="ECO:0008006" key="3">
    <source>
        <dbReference type="Google" id="ProtNLM"/>
    </source>
</evidence>
<keyword evidence="1" id="KW-1133">Transmembrane helix</keyword>
<dbReference type="InterPro" id="IPR013320">
    <property type="entry name" value="ConA-like_dom_sf"/>
</dbReference>
<evidence type="ECO:0000313" key="2">
    <source>
        <dbReference type="EMBL" id="KKK74040.1"/>
    </source>
</evidence>
<protein>
    <recommendedName>
        <fullName evidence="3">LamG-like jellyroll fold domain-containing protein</fullName>
    </recommendedName>
</protein>
<evidence type="ECO:0000256" key="1">
    <source>
        <dbReference type="SAM" id="Phobius"/>
    </source>
</evidence>
<reference evidence="2" key="1">
    <citation type="journal article" date="2015" name="Nature">
        <title>Complex archaea that bridge the gap between prokaryotes and eukaryotes.</title>
        <authorList>
            <person name="Spang A."/>
            <person name="Saw J.H."/>
            <person name="Jorgensen S.L."/>
            <person name="Zaremba-Niedzwiedzka K."/>
            <person name="Martijn J."/>
            <person name="Lind A.E."/>
            <person name="van Eijk R."/>
            <person name="Schleper C."/>
            <person name="Guy L."/>
            <person name="Ettema T.J."/>
        </authorList>
    </citation>
    <scope>NUCLEOTIDE SEQUENCE</scope>
</reference>
<feature type="non-terminal residue" evidence="2">
    <location>
        <position position="1"/>
    </location>
</feature>
<gene>
    <name evidence="2" type="ORF">LCGC14_2887740</name>
</gene>
<keyword evidence="1" id="KW-0812">Transmembrane</keyword>
<keyword evidence="1" id="KW-0472">Membrane</keyword>
<dbReference type="Pfam" id="PF13385">
    <property type="entry name" value="Laminin_G_3"/>
    <property type="match status" value="1"/>
</dbReference>